<dbReference type="EMBL" id="JAUFPT010000073">
    <property type="protein sequence ID" value="MDN3573349.1"/>
    <property type="molecule type" value="Genomic_DNA"/>
</dbReference>
<dbReference type="Pfam" id="PF18945">
    <property type="entry name" value="VipB_2"/>
    <property type="match status" value="1"/>
</dbReference>
<dbReference type="Proteomes" id="UP001244297">
    <property type="component" value="Unassembled WGS sequence"/>
</dbReference>
<feature type="domain" description="TssC1 C-terminal" evidence="3">
    <location>
        <begin position="386"/>
        <end position="498"/>
    </location>
</feature>
<name>A0ABT8AU74_9HYPH</name>
<dbReference type="InterPro" id="IPR044031">
    <property type="entry name" value="TssC1_N"/>
</dbReference>
<evidence type="ECO:0000259" key="2">
    <source>
        <dbReference type="Pfam" id="PF05943"/>
    </source>
</evidence>
<organism evidence="4 5">
    <name type="scientific">Methylobacterium longum</name>
    <dbReference type="NCBI Taxonomy" id="767694"/>
    <lineage>
        <taxon>Bacteria</taxon>
        <taxon>Pseudomonadati</taxon>
        <taxon>Pseudomonadota</taxon>
        <taxon>Alphaproteobacteria</taxon>
        <taxon>Hyphomicrobiales</taxon>
        <taxon>Methylobacteriaceae</taxon>
        <taxon>Methylobacterium</taxon>
    </lineage>
</organism>
<reference evidence="5" key="1">
    <citation type="journal article" date="2019" name="Int. J. Syst. Evol. Microbiol.">
        <title>The Global Catalogue of Microorganisms (GCM) 10K type strain sequencing project: providing services to taxonomists for standard genome sequencing and annotation.</title>
        <authorList>
            <consortium name="The Broad Institute Genomics Platform"/>
            <consortium name="The Broad Institute Genome Sequencing Center for Infectious Disease"/>
            <person name="Wu L."/>
            <person name="Ma J."/>
        </authorList>
    </citation>
    <scope>NUCLEOTIDE SEQUENCE [LARGE SCALE GENOMIC DNA]</scope>
    <source>
        <strain evidence="5">CECT 7806</strain>
    </source>
</reference>
<evidence type="ECO:0000256" key="1">
    <source>
        <dbReference type="SAM" id="MobiDB-lite"/>
    </source>
</evidence>
<evidence type="ECO:0000313" key="5">
    <source>
        <dbReference type="Proteomes" id="UP001244297"/>
    </source>
</evidence>
<dbReference type="InterPro" id="IPR010269">
    <property type="entry name" value="T6SS_TssC-like"/>
</dbReference>
<evidence type="ECO:0000259" key="3">
    <source>
        <dbReference type="Pfam" id="PF18945"/>
    </source>
</evidence>
<sequence>MSAGTAGLEQRQDQTTVQPGGLGEFSDLLKQSFKPRNDRAQTEVESAVVTLINQALSNADVVKSDVLDTIEEMIARLDQKLTAQVNEILHADEFQRIESAWRGLNYLVMNSETDATLKIRVLNASKTELYRELRQYPGARWDQSPLFKQVYEAEFGQLGGEPFGCLIGDYYFNHQPTDVSLLRDLSKVAAAAHAPFFAAADPTLLGMDSYTELANPRDIGKIFDTPDYAAWKSLRDAQDSRYMGLCLPRVLSRVPYGAKTEPVEEFAFEEDTDGHQGDKYAWMNAAYAMAVNINRAYKDCGWTVRIRGVQSGGEVMNLPTHTFPTDDGGVDLKCPTELAISDRREAELAKAGLIPLIHRKNTDKAAFIGAQSLYKPKSFFGEKGVEATASDNLSSRLPYMFAVSRFAHYLKCMVRDKVGSTMEKDQLTRWLQDWIVQYVDGDPVNSSEKVKASKPLAAAKVEIFENEENPGYYAARFYLRPHFQLEGMDVGMSLVSRLPVPKS</sequence>
<proteinExistence type="predicted"/>
<dbReference type="PANTHER" id="PTHR35565">
    <property type="entry name" value="CYTOPLASMIC PROTEIN-RELATED"/>
    <property type="match status" value="1"/>
</dbReference>
<protein>
    <submittedName>
        <fullName evidence="4">Type VI secretion system contractile sheath large subunit</fullName>
    </submittedName>
</protein>
<gene>
    <name evidence="4" type="primary">tssC</name>
    <name evidence="4" type="ORF">QWZ18_22345</name>
</gene>
<comment type="caution">
    <text evidence="4">The sequence shown here is derived from an EMBL/GenBank/DDBJ whole genome shotgun (WGS) entry which is preliminary data.</text>
</comment>
<feature type="region of interest" description="Disordered" evidence="1">
    <location>
        <begin position="1"/>
        <end position="23"/>
    </location>
</feature>
<accession>A0ABT8AU74</accession>
<dbReference type="InterPro" id="IPR044032">
    <property type="entry name" value="TssC1_C"/>
</dbReference>
<dbReference type="RefSeq" id="WP_238291704.1">
    <property type="nucleotide sequence ID" value="NZ_BPQS01000044.1"/>
</dbReference>
<feature type="domain" description="TssC1 N-terminal" evidence="2">
    <location>
        <begin position="71"/>
        <end position="373"/>
    </location>
</feature>
<evidence type="ECO:0000313" key="4">
    <source>
        <dbReference type="EMBL" id="MDN3573349.1"/>
    </source>
</evidence>
<dbReference type="NCBIfam" id="TIGR03355">
    <property type="entry name" value="VI_chp_2"/>
    <property type="match status" value="1"/>
</dbReference>
<dbReference type="Pfam" id="PF05943">
    <property type="entry name" value="VipB"/>
    <property type="match status" value="1"/>
</dbReference>
<keyword evidence="5" id="KW-1185">Reference proteome</keyword>
<dbReference type="PANTHER" id="PTHR35565:SF3">
    <property type="entry name" value="TYPE VI SECRETION SYSTEM SHEATH PROTEIN TSSC1"/>
    <property type="match status" value="1"/>
</dbReference>